<keyword evidence="7 9" id="KW-0675">Receptor</keyword>
<feature type="transmembrane region" description="Helical" evidence="10">
    <location>
        <begin position="30"/>
        <end position="55"/>
    </location>
</feature>
<evidence type="ECO:0000256" key="2">
    <source>
        <dbReference type="ARBA" id="ARBA00022475"/>
    </source>
</evidence>
<evidence type="ECO:0000256" key="10">
    <source>
        <dbReference type="SAM" id="Phobius"/>
    </source>
</evidence>
<evidence type="ECO:0000256" key="6">
    <source>
        <dbReference type="ARBA" id="ARBA00023136"/>
    </source>
</evidence>
<dbReference type="GeneID" id="105843372"/>
<keyword evidence="3 9" id="KW-0812">Transmembrane</keyword>
<evidence type="ECO:0000256" key="3">
    <source>
        <dbReference type="ARBA" id="ARBA00022692"/>
    </source>
</evidence>
<feature type="domain" description="G-protein coupled receptors family 1 profile" evidence="11">
    <location>
        <begin position="47"/>
        <end position="400"/>
    </location>
</feature>
<dbReference type="PROSITE" id="PS50262">
    <property type="entry name" value="G_PROTEIN_RECEP_F1_2"/>
    <property type="match status" value="1"/>
</dbReference>
<reference evidence="13" key="1">
    <citation type="submission" date="2025-08" db="UniProtKB">
        <authorList>
            <consortium name="RefSeq"/>
        </authorList>
    </citation>
    <scope>IDENTIFICATION</scope>
</reference>
<comment type="similarity">
    <text evidence="9">Belongs to the G-protein coupled receptor 1 family.</text>
</comment>
<evidence type="ECO:0000313" key="12">
    <source>
        <dbReference type="Proteomes" id="UP001652625"/>
    </source>
</evidence>
<keyword evidence="6 10" id="KW-0472">Membrane</keyword>
<name>A0ABM4CE05_HYDVU</name>
<keyword evidence="2" id="KW-1003">Cell membrane</keyword>
<dbReference type="PANTHER" id="PTHR24247:SF195">
    <property type="entry name" value="G-PROTEIN COUPLED RECEPTORS FAMILY 1 PROFILE DOMAIN-CONTAINING PROTEIN"/>
    <property type="match status" value="1"/>
</dbReference>
<evidence type="ECO:0000259" key="11">
    <source>
        <dbReference type="PROSITE" id="PS50262"/>
    </source>
</evidence>
<dbReference type="InterPro" id="IPR000276">
    <property type="entry name" value="GPCR_Rhodpsn"/>
</dbReference>
<dbReference type="SMART" id="SM01381">
    <property type="entry name" value="7TM_GPCR_Srsx"/>
    <property type="match status" value="1"/>
</dbReference>
<dbReference type="PRINTS" id="PR00237">
    <property type="entry name" value="GPCRRHODOPSN"/>
</dbReference>
<dbReference type="Proteomes" id="UP001652625">
    <property type="component" value="Chromosome 08"/>
</dbReference>
<feature type="transmembrane region" description="Helical" evidence="10">
    <location>
        <begin position="67"/>
        <end position="85"/>
    </location>
</feature>
<accession>A0ABM4CE05</accession>
<dbReference type="PANTHER" id="PTHR24247">
    <property type="entry name" value="5-HYDROXYTRYPTAMINE RECEPTOR"/>
    <property type="match status" value="1"/>
</dbReference>
<dbReference type="SUPFAM" id="SSF81321">
    <property type="entry name" value="Family A G protein-coupled receptor-like"/>
    <property type="match status" value="1"/>
</dbReference>
<gene>
    <name evidence="13" type="primary">LOC105843372</name>
</gene>
<evidence type="ECO:0000256" key="5">
    <source>
        <dbReference type="ARBA" id="ARBA00023040"/>
    </source>
</evidence>
<keyword evidence="8 9" id="KW-0807">Transducer</keyword>
<feature type="transmembrane region" description="Helical" evidence="10">
    <location>
        <begin position="105"/>
        <end position="126"/>
    </location>
</feature>
<evidence type="ECO:0000256" key="8">
    <source>
        <dbReference type="ARBA" id="ARBA00023224"/>
    </source>
</evidence>
<feature type="transmembrane region" description="Helical" evidence="10">
    <location>
        <begin position="147"/>
        <end position="171"/>
    </location>
</feature>
<keyword evidence="12" id="KW-1185">Reference proteome</keyword>
<dbReference type="Gene3D" id="1.20.1070.10">
    <property type="entry name" value="Rhodopsin 7-helix transmembrane proteins"/>
    <property type="match status" value="1"/>
</dbReference>
<evidence type="ECO:0000256" key="4">
    <source>
        <dbReference type="ARBA" id="ARBA00022989"/>
    </source>
</evidence>
<dbReference type="InterPro" id="IPR017452">
    <property type="entry name" value="GPCR_Rhodpsn_7TM"/>
</dbReference>
<evidence type="ECO:0000256" key="7">
    <source>
        <dbReference type="ARBA" id="ARBA00023170"/>
    </source>
</evidence>
<dbReference type="PROSITE" id="PS00237">
    <property type="entry name" value="G_PROTEIN_RECEP_F1_1"/>
    <property type="match status" value="1"/>
</dbReference>
<proteinExistence type="inferred from homology"/>
<keyword evidence="5 9" id="KW-0297">G-protein coupled receptor</keyword>
<sequence length="444" mass="51437">MNYSISTFITELNSSTKSSNDYKSFSLTSAVLKMVAVGILSIITVIGNLLIVLVYCKSKQIRSRTNIPLISLAITDMFIGFYPINMNMVEIALGYWPLGKVMCNISLLLDYISVQTSINYIVIINFDRHYSIKHPLRHRMNKTRTRILLQLFCGWLSAVVLWLPYICFYQYTVRKMNMPETLCYAQFAKTNDVSFKRHFIFITSVLGYFLPLIVILVVYTKMYLMIRRQSIEILKINTTPSNYKSLECYTLPSQSKNSQESKNGLRRVSDLFSATSTCLNRKTSQSYTLPSLPDTFEKEFCYTRKTSQNNIQLSLSKPIENNNNKARRKSQFLIKQKEILKQKKALLMIGCLVSAFVITGLPLSAQWFLVAICPSCFHKLVFDISNFITYPNSTLNPFLYALVNRNFRHHLKKLIYRLFFQSKLENKNKINEDTVRDFSVSEYS</sequence>
<keyword evidence="4 10" id="KW-1133">Transmembrane helix</keyword>
<dbReference type="RefSeq" id="XP_065659914.1">
    <property type="nucleotide sequence ID" value="XM_065803842.1"/>
</dbReference>
<feature type="transmembrane region" description="Helical" evidence="10">
    <location>
        <begin position="199"/>
        <end position="219"/>
    </location>
</feature>
<comment type="subcellular location">
    <subcellularLocation>
        <location evidence="1">Cell membrane</location>
        <topology evidence="1">Multi-pass membrane protein</topology>
    </subcellularLocation>
</comment>
<evidence type="ECO:0000256" key="9">
    <source>
        <dbReference type="RuleBase" id="RU000688"/>
    </source>
</evidence>
<evidence type="ECO:0000313" key="13">
    <source>
        <dbReference type="RefSeq" id="XP_065659914.1"/>
    </source>
</evidence>
<dbReference type="Pfam" id="PF00001">
    <property type="entry name" value="7tm_1"/>
    <property type="match status" value="1"/>
</dbReference>
<feature type="transmembrane region" description="Helical" evidence="10">
    <location>
        <begin position="345"/>
        <end position="369"/>
    </location>
</feature>
<protein>
    <submittedName>
        <fullName evidence="13">Muscarinic acetylcholine receptor M3</fullName>
    </submittedName>
</protein>
<evidence type="ECO:0000256" key="1">
    <source>
        <dbReference type="ARBA" id="ARBA00004651"/>
    </source>
</evidence>
<organism evidence="12 13">
    <name type="scientific">Hydra vulgaris</name>
    <name type="common">Hydra</name>
    <name type="synonym">Hydra attenuata</name>
    <dbReference type="NCBI Taxonomy" id="6087"/>
    <lineage>
        <taxon>Eukaryota</taxon>
        <taxon>Metazoa</taxon>
        <taxon>Cnidaria</taxon>
        <taxon>Hydrozoa</taxon>
        <taxon>Hydroidolina</taxon>
        <taxon>Anthoathecata</taxon>
        <taxon>Aplanulata</taxon>
        <taxon>Hydridae</taxon>
        <taxon>Hydra</taxon>
    </lineage>
</organism>